<feature type="signal peptide" evidence="2">
    <location>
        <begin position="1"/>
        <end position="24"/>
    </location>
</feature>
<dbReference type="CDD" id="cd14667">
    <property type="entry name" value="3D_containing_proteins"/>
    <property type="match status" value="1"/>
</dbReference>
<keyword evidence="1 2" id="KW-0732">Signal</keyword>
<dbReference type="Gene3D" id="2.40.40.10">
    <property type="entry name" value="RlpA-like domain"/>
    <property type="match status" value="1"/>
</dbReference>
<dbReference type="AlphaFoldDB" id="A0A2U1E6A9"/>
<evidence type="ECO:0000313" key="5">
    <source>
        <dbReference type="Proteomes" id="UP000245793"/>
    </source>
</evidence>
<evidence type="ECO:0000256" key="2">
    <source>
        <dbReference type="SAM" id="SignalP"/>
    </source>
</evidence>
<keyword evidence="5" id="KW-1185">Reference proteome</keyword>
<dbReference type="PROSITE" id="PS51109">
    <property type="entry name" value="G5"/>
    <property type="match status" value="1"/>
</dbReference>
<dbReference type="SMART" id="SM01208">
    <property type="entry name" value="G5"/>
    <property type="match status" value="1"/>
</dbReference>
<gene>
    <name evidence="4" type="ORF">C7381_1011</name>
</gene>
<dbReference type="EMBL" id="QEKV01000001">
    <property type="protein sequence ID" value="PVY95477.1"/>
    <property type="molecule type" value="Genomic_DNA"/>
</dbReference>
<protein>
    <submittedName>
        <fullName evidence="4">3D (Asp-Asp-Asp) domain-containing protein</fullName>
    </submittedName>
</protein>
<dbReference type="Pfam" id="PF03990">
    <property type="entry name" value="DUF348"/>
    <property type="match status" value="1"/>
</dbReference>
<dbReference type="PANTHER" id="PTHR39160">
    <property type="entry name" value="CELL WALL-BINDING PROTEIN YOCH"/>
    <property type="match status" value="1"/>
</dbReference>
<dbReference type="SUPFAM" id="SSF50685">
    <property type="entry name" value="Barwin-like endoglucanases"/>
    <property type="match status" value="1"/>
</dbReference>
<dbReference type="InterPro" id="IPR059180">
    <property type="entry name" value="3D_YorM"/>
</dbReference>
<proteinExistence type="predicted"/>
<accession>A0A2U1E6A9</accession>
<dbReference type="GO" id="GO:0004553">
    <property type="term" value="F:hydrolase activity, hydrolyzing O-glycosyl compounds"/>
    <property type="evidence" value="ECO:0007669"/>
    <property type="project" value="InterPro"/>
</dbReference>
<dbReference type="GO" id="GO:0009254">
    <property type="term" value="P:peptidoglycan turnover"/>
    <property type="evidence" value="ECO:0007669"/>
    <property type="project" value="InterPro"/>
</dbReference>
<dbReference type="RefSeq" id="WP_116479425.1">
    <property type="nucleotide sequence ID" value="NZ_QEKV01000001.1"/>
</dbReference>
<evidence type="ECO:0000313" key="4">
    <source>
        <dbReference type="EMBL" id="PVY95477.1"/>
    </source>
</evidence>
<comment type="caution">
    <text evidence="4">The sequence shown here is derived from an EMBL/GenBank/DDBJ whole genome shotgun (WGS) entry which is preliminary data.</text>
</comment>
<name>A0A2U1E6A9_9FIRM</name>
<dbReference type="PANTHER" id="PTHR39160:SF4">
    <property type="entry name" value="RESUSCITATION-PROMOTING FACTOR RPFB"/>
    <property type="match status" value="1"/>
</dbReference>
<dbReference type="GO" id="GO:0019867">
    <property type="term" value="C:outer membrane"/>
    <property type="evidence" value="ECO:0007669"/>
    <property type="project" value="InterPro"/>
</dbReference>
<evidence type="ECO:0000259" key="3">
    <source>
        <dbReference type="PROSITE" id="PS51109"/>
    </source>
</evidence>
<dbReference type="InterPro" id="IPR051933">
    <property type="entry name" value="Resuscitation_pf_RpfB"/>
</dbReference>
<organism evidence="4 5">
    <name type="scientific">Ezakiella coagulans</name>
    <dbReference type="NCBI Taxonomy" id="46507"/>
    <lineage>
        <taxon>Bacteria</taxon>
        <taxon>Bacillati</taxon>
        <taxon>Bacillota</taxon>
        <taxon>Tissierellia</taxon>
        <taxon>Ezakiella</taxon>
    </lineage>
</organism>
<dbReference type="Pfam" id="PF06725">
    <property type="entry name" value="3D"/>
    <property type="match status" value="1"/>
</dbReference>
<dbReference type="Pfam" id="PF07501">
    <property type="entry name" value="G5"/>
    <property type="match status" value="1"/>
</dbReference>
<evidence type="ECO:0000256" key="1">
    <source>
        <dbReference type="ARBA" id="ARBA00022729"/>
    </source>
</evidence>
<dbReference type="InterPro" id="IPR036908">
    <property type="entry name" value="RlpA-like_sf"/>
</dbReference>
<feature type="chain" id="PRO_5015620170" evidence="2">
    <location>
        <begin position="25"/>
        <end position="331"/>
    </location>
</feature>
<dbReference type="InterPro" id="IPR011098">
    <property type="entry name" value="G5_dom"/>
</dbReference>
<sequence length="331" mass="37178">MTRKFLYGILVCFMIFFSAVKANAKSYKITVNDKENKVDLKGEDELKSYFKKNFPDYRITKIDDKTGVVSTEALIEINLVDGETKKTVKVPNKNVGEIMKYLGIKLGKDDFVLPAEDQVPEDGKITVFRTVEKIVETLKEKPFEVLEQDSTDPAQKEDIVLREGVDGLNKVFKKERYVNGVLKSSIVVKEEVQKEPIDKIVKVPMKGIEAITRSASRSYVMNATAYEAGPLSTGKRPGQRGYGITASGTRARRGTVAVDRRVIPLGTKLYVKSLDPNYPDYGYAIAEDTGGAIKGMRIDLFMNTVWECFQFGRRKVKVFILPASTPDSLFR</sequence>
<dbReference type="InterPro" id="IPR010611">
    <property type="entry name" value="3D_dom"/>
</dbReference>
<dbReference type="InterPro" id="IPR007137">
    <property type="entry name" value="DUF348"/>
</dbReference>
<reference evidence="4 5" key="1">
    <citation type="submission" date="2018-04" db="EMBL/GenBank/DDBJ databases">
        <title>Genomic Encyclopedia of Type Strains, Phase IV (KMG-IV): sequencing the most valuable type-strain genomes for metagenomic binning, comparative biology and taxonomic classification.</title>
        <authorList>
            <person name="Goeker M."/>
        </authorList>
    </citation>
    <scope>NUCLEOTIDE SEQUENCE [LARGE SCALE GENOMIC DNA]</scope>
    <source>
        <strain evidence="4 5">DSM 20705</strain>
    </source>
</reference>
<feature type="domain" description="G5" evidence="3">
    <location>
        <begin position="127"/>
        <end position="207"/>
    </location>
</feature>
<dbReference type="Proteomes" id="UP000245793">
    <property type="component" value="Unassembled WGS sequence"/>
</dbReference>
<dbReference type="Gene3D" id="2.20.230.10">
    <property type="entry name" value="Resuscitation-promoting factor rpfb"/>
    <property type="match status" value="1"/>
</dbReference>